<feature type="transmembrane region" description="Helical" evidence="8">
    <location>
        <begin position="313"/>
        <end position="335"/>
    </location>
</feature>
<name>J9D4V2_9ZZZZ</name>
<dbReference type="InterPro" id="IPR050189">
    <property type="entry name" value="MFS_Efflux_Transporters"/>
</dbReference>
<feature type="transmembrane region" description="Helical" evidence="8">
    <location>
        <begin position="57"/>
        <end position="75"/>
    </location>
</feature>
<feature type="transmembrane region" description="Helical" evidence="8">
    <location>
        <begin position="257"/>
        <end position="275"/>
    </location>
</feature>
<evidence type="ECO:0000256" key="6">
    <source>
        <dbReference type="ARBA" id="ARBA00022989"/>
    </source>
</evidence>
<dbReference type="GO" id="GO:1990961">
    <property type="term" value="P:xenobiotic detoxification by transmembrane export across the plasma membrane"/>
    <property type="evidence" value="ECO:0007669"/>
    <property type="project" value="InterPro"/>
</dbReference>
<organism evidence="10">
    <name type="scientific">gut metagenome</name>
    <dbReference type="NCBI Taxonomy" id="749906"/>
    <lineage>
        <taxon>unclassified sequences</taxon>
        <taxon>metagenomes</taxon>
        <taxon>organismal metagenomes</taxon>
    </lineage>
</organism>
<comment type="caution">
    <text evidence="10">The sequence shown here is derived from an EMBL/GenBank/DDBJ whole genome shotgun (WGS) entry which is preliminary data.</text>
</comment>
<dbReference type="PROSITE" id="PS00216">
    <property type="entry name" value="SUGAR_TRANSPORT_1"/>
    <property type="match status" value="1"/>
</dbReference>
<dbReference type="InterPro" id="IPR004812">
    <property type="entry name" value="Efflux_drug-R_Bcr/CmlA"/>
</dbReference>
<keyword evidence="5 8" id="KW-0812">Transmembrane</keyword>
<dbReference type="NCBIfam" id="TIGR00710">
    <property type="entry name" value="efflux_Bcr_CflA"/>
    <property type="match status" value="1"/>
</dbReference>
<feature type="transmembrane region" description="Helical" evidence="8">
    <location>
        <begin position="171"/>
        <end position="192"/>
    </location>
</feature>
<sequence>MKHLNSSQPNQPPTFGEAAAIAFCSCLGPFAISAYMPGFPAIAEEFGTSVVMVQQSLSFYLIPFACGSLIVGALSDVFGRRPVFVLGMLLFMLASAGAGLSESLNSLYFWRILQGLGASVGPVITQAIVRDCWNGLNATKMTGLIAIFFAIAPAISPVLGGQIFLWGGWRAVFGFLMLFAAGIIATVFLKLGETLPREKRQRLDLKAMGKGYALGLKHKAFMAGVIAHGTCFMGGIIYSAGSSDIVMNILGYGAGDFAWLTFPLIASGMIGSYLATAAQMRFGSKMIPVTLLLMTFCCAICMVVSAYCPVSYLLLLIGPVIYQFGMGLTRPVIIVMNLDYFPTRRGMAASVQQFMHTAFFAVCTVLWLPVVYGVIWKYVAVMTLSAALTWWLWRLSMKARQTIMPE</sequence>
<protein>
    <submittedName>
        <fullName evidence="10">Drug resistance transporter Bcr/CflA subfamily</fullName>
    </submittedName>
</protein>
<evidence type="ECO:0000256" key="8">
    <source>
        <dbReference type="SAM" id="Phobius"/>
    </source>
</evidence>
<reference evidence="10" key="1">
    <citation type="journal article" date="2012" name="PLoS ONE">
        <title>Gene sets for utilization of primary and secondary nutrition supplies in the distal gut of endangered iberian lynx.</title>
        <authorList>
            <person name="Alcaide M."/>
            <person name="Messina E."/>
            <person name="Richter M."/>
            <person name="Bargiela R."/>
            <person name="Peplies J."/>
            <person name="Huws S.A."/>
            <person name="Newbold C.J."/>
            <person name="Golyshin P.N."/>
            <person name="Simon M.A."/>
            <person name="Lopez G."/>
            <person name="Yakimov M.M."/>
            <person name="Ferrer M."/>
        </authorList>
    </citation>
    <scope>NUCLEOTIDE SEQUENCE</scope>
</reference>
<evidence type="ECO:0000256" key="1">
    <source>
        <dbReference type="ARBA" id="ARBA00004651"/>
    </source>
</evidence>
<evidence type="ECO:0000256" key="5">
    <source>
        <dbReference type="ARBA" id="ARBA00022692"/>
    </source>
</evidence>
<accession>J9D4V2</accession>
<dbReference type="CDD" id="cd17320">
    <property type="entry name" value="MFS_MdfA_MDR_like"/>
    <property type="match status" value="1"/>
</dbReference>
<evidence type="ECO:0000313" key="10">
    <source>
        <dbReference type="EMBL" id="EJX07731.1"/>
    </source>
</evidence>
<feature type="transmembrane region" description="Helical" evidence="8">
    <location>
        <begin position="20"/>
        <end position="37"/>
    </location>
</feature>
<keyword evidence="7 8" id="KW-0472">Membrane</keyword>
<dbReference type="EMBL" id="AMCI01000802">
    <property type="protein sequence ID" value="EJX07731.1"/>
    <property type="molecule type" value="Genomic_DNA"/>
</dbReference>
<keyword evidence="6 8" id="KW-1133">Transmembrane helix</keyword>
<dbReference type="Pfam" id="PF07690">
    <property type="entry name" value="MFS_1"/>
    <property type="match status" value="1"/>
</dbReference>
<comment type="similarity">
    <text evidence="2">Belongs to the major facilitator superfamily. Bcr/CmlA family.</text>
</comment>
<feature type="transmembrane region" description="Helical" evidence="8">
    <location>
        <begin position="82"/>
        <end position="101"/>
    </location>
</feature>
<keyword evidence="3" id="KW-0813">Transport</keyword>
<feature type="domain" description="Major facilitator superfamily (MFS) profile" evidence="9">
    <location>
        <begin position="17"/>
        <end position="397"/>
    </location>
</feature>
<feature type="transmembrane region" description="Helical" evidence="8">
    <location>
        <begin position="107"/>
        <end position="129"/>
    </location>
</feature>
<dbReference type="PROSITE" id="PS50850">
    <property type="entry name" value="MFS"/>
    <property type="match status" value="1"/>
</dbReference>
<gene>
    <name evidence="10" type="ORF">EVA_04158</name>
</gene>
<dbReference type="AlphaFoldDB" id="J9D4V2"/>
<feature type="transmembrane region" description="Helical" evidence="8">
    <location>
        <begin position="141"/>
        <end position="165"/>
    </location>
</feature>
<evidence type="ECO:0000256" key="4">
    <source>
        <dbReference type="ARBA" id="ARBA00022475"/>
    </source>
</evidence>
<feature type="transmembrane region" description="Helical" evidence="8">
    <location>
        <begin position="347"/>
        <end position="368"/>
    </location>
</feature>
<dbReference type="InterPro" id="IPR005829">
    <property type="entry name" value="Sugar_transporter_CS"/>
</dbReference>
<dbReference type="PANTHER" id="PTHR43124:SF3">
    <property type="entry name" value="CHLORAMPHENICOL EFFLUX PUMP RV0191"/>
    <property type="match status" value="1"/>
</dbReference>
<dbReference type="PANTHER" id="PTHR43124">
    <property type="entry name" value="PURINE EFFLUX PUMP PBUE"/>
    <property type="match status" value="1"/>
</dbReference>
<evidence type="ECO:0000256" key="2">
    <source>
        <dbReference type="ARBA" id="ARBA00006236"/>
    </source>
</evidence>
<dbReference type="InterPro" id="IPR011701">
    <property type="entry name" value="MFS"/>
</dbReference>
<evidence type="ECO:0000256" key="3">
    <source>
        <dbReference type="ARBA" id="ARBA00022448"/>
    </source>
</evidence>
<feature type="transmembrane region" description="Helical" evidence="8">
    <location>
        <begin position="220"/>
        <end position="237"/>
    </location>
</feature>
<dbReference type="InterPro" id="IPR020846">
    <property type="entry name" value="MFS_dom"/>
</dbReference>
<proteinExistence type="inferred from homology"/>
<dbReference type="GO" id="GO:0005886">
    <property type="term" value="C:plasma membrane"/>
    <property type="evidence" value="ECO:0007669"/>
    <property type="project" value="UniProtKB-SubCell"/>
</dbReference>
<evidence type="ECO:0000259" key="9">
    <source>
        <dbReference type="PROSITE" id="PS50850"/>
    </source>
</evidence>
<dbReference type="InterPro" id="IPR036259">
    <property type="entry name" value="MFS_trans_sf"/>
</dbReference>
<comment type="subcellular location">
    <subcellularLocation>
        <location evidence="1">Cell membrane</location>
        <topology evidence="1">Multi-pass membrane protein</topology>
    </subcellularLocation>
</comment>
<feature type="transmembrane region" description="Helical" evidence="8">
    <location>
        <begin position="287"/>
        <end position="307"/>
    </location>
</feature>
<dbReference type="GO" id="GO:0042910">
    <property type="term" value="F:xenobiotic transmembrane transporter activity"/>
    <property type="evidence" value="ECO:0007669"/>
    <property type="project" value="InterPro"/>
</dbReference>
<evidence type="ECO:0000256" key="7">
    <source>
        <dbReference type="ARBA" id="ARBA00023136"/>
    </source>
</evidence>
<keyword evidence="4" id="KW-1003">Cell membrane</keyword>
<dbReference type="SUPFAM" id="SSF103473">
    <property type="entry name" value="MFS general substrate transporter"/>
    <property type="match status" value="1"/>
</dbReference>
<dbReference type="Gene3D" id="1.20.1720.10">
    <property type="entry name" value="Multidrug resistance protein D"/>
    <property type="match status" value="1"/>
</dbReference>